<evidence type="ECO:0000313" key="2">
    <source>
        <dbReference type="EMBL" id="MDQ0317752.1"/>
    </source>
</evidence>
<evidence type="ECO:0000313" key="3">
    <source>
        <dbReference type="Proteomes" id="UP001229244"/>
    </source>
</evidence>
<keyword evidence="3" id="KW-1185">Reference proteome</keyword>
<accession>A0AAE3VT63</accession>
<dbReference type="AlphaFoldDB" id="A0AAE3VT63"/>
<comment type="caution">
    <text evidence="2">The sequence shown here is derived from an EMBL/GenBank/DDBJ whole genome shotgun (WGS) entry which is preliminary data.</text>
</comment>
<name>A0AAE3VT63_9HYPH</name>
<dbReference type="EMBL" id="JAUSUL010000008">
    <property type="protein sequence ID" value="MDQ0317752.1"/>
    <property type="molecule type" value="Genomic_DNA"/>
</dbReference>
<evidence type="ECO:0000256" key="1">
    <source>
        <dbReference type="SAM" id="MobiDB-lite"/>
    </source>
</evidence>
<proteinExistence type="predicted"/>
<protein>
    <submittedName>
        <fullName evidence="2">Uncharacterized protein</fullName>
    </submittedName>
</protein>
<reference evidence="2" key="1">
    <citation type="submission" date="2023-07" db="EMBL/GenBank/DDBJ databases">
        <title>Genomic Encyclopedia of Type Strains, Phase IV (KMG-IV): sequencing the most valuable type-strain genomes for metagenomic binning, comparative biology and taxonomic classification.</title>
        <authorList>
            <person name="Goeker M."/>
        </authorList>
    </citation>
    <scope>NUCLEOTIDE SEQUENCE</scope>
    <source>
        <strain evidence="2">DSM 21202</strain>
    </source>
</reference>
<organism evidence="2 3">
    <name type="scientific">Amorphus orientalis</name>
    <dbReference type="NCBI Taxonomy" id="649198"/>
    <lineage>
        <taxon>Bacteria</taxon>
        <taxon>Pseudomonadati</taxon>
        <taxon>Pseudomonadota</taxon>
        <taxon>Alphaproteobacteria</taxon>
        <taxon>Hyphomicrobiales</taxon>
        <taxon>Amorphaceae</taxon>
        <taxon>Amorphus</taxon>
    </lineage>
</organism>
<feature type="region of interest" description="Disordered" evidence="1">
    <location>
        <begin position="75"/>
        <end position="98"/>
    </location>
</feature>
<gene>
    <name evidence="2" type="ORF">J2S73_004239</name>
</gene>
<dbReference type="Proteomes" id="UP001229244">
    <property type="component" value="Unassembled WGS sequence"/>
</dbReference>
<sequence length="98" mass="11481">MLSDAVVAVSFFLSGVSANYCWRMLKRRTRYIVSYREYIRETPEELYRMIKRLRTENQLLRGRIETLEGRGVSRRPIAAGNVTPTTTPIVHRKKPPKK</sequence>